<proteinExistence type="predicted"/>
<dbReference type="PANTHER" id="PTHR43712:SF15">
    <property type="entry name" value="MONODICTYPHENONE CLUSTER TRANSCRIPTIONAL COACTIVATOR MDPA"/>
    <property type="match status" value="1"/>
</dbReference>
<dbReference type="OrthoDB" id="1606438at2759"/>
<dbReference type="RefSeq" id="XP_040803046.1">
    <property type="nucleotide sequence ID" value="XM_040950048.1"/>
</dbReference>
<dbReference type="Gene3D" id="1.10.10.10">
    <property type="entry name" value="Winged helix-like DNA-binding domain superfamily/Winged helix DNA-binding domain"/>
    <property type="match status" value="1"/>
</dbReference>
<keyword evidence="2" id="KW-1185">Reference proteome</keyword>
<gene>
    <name evidence="1" type="ORF">BO72DRAFT_526551</name>
</gene>
<protein>
    <recommendedName>
        <fullName evidence="3">O-methyltransferase</fullName>
    </recommendedName>
</protein>
<sequence length="451" mass="48982">MLNLAQLESQTRGLLAALKQLAEHCPSAVDGTAEGMVPGLSPWSTTGELGEATRARETVLKCLTKLQISLAGPIEVLQHMASQIQLLACLQWLGEFQVPACIPLDGSASIKDVAELIGVPENHICRIVRMAITAGFLQETEPGHVAHSPLSAAFVTNPSYVDAAMFLARITTPAALNMPSITRQRTAGMCDRANQVEQKNNIINIVNSFTLDETALPRLERQWYAYLRFGTKNLCDTATDIISCLDSIQGTSATVVEVGARSLDRAMTLANRYPTLRFIIQIHLPSSASGSGKDEAKYDRTRAIRSHSQITVQYRTPGTPQQIQDATVYIINFPLPLPGVSSCSISAQLETELRAHLQALRLSPAATLVLTAPALPERGARGTEVAVLTRIRDLSFLQLANDREPEISELINLLNGVGDSEGRFVVVKMVKSTANNGAIGLELKYQEYSDR</sequence>
<dbReference type="SUPFAM" id="SSF46785">
    <property type="entry name" value="Winged helix' DNA-binding domain"/>
    <property type="match status" value="1"/>
</dbReference>
<evidence type="ECO:0000313" key="2">
    <source>
        <dbReference type="Proteomes" id="UP000249789"/>
    </source>
</evidence>
<dbReference type="InterPro" id="IPR036388">
    <property type="entry name" value="WH-like_DNA-bd_sf"/>
</dbReference>
<evidence type="ECO:0000313" key="1">
    <source>
        <dbReference type="EMBL" id="RAK79036.1"/>
    </source>
</evidence>
<dbReference type="GeneID" id="63867383"/>
<dbReference type="Gene3D" id="3.40.50.150">
    <property type="entry name" value="Vaccinia Virus protein VP39"/>
    <property type="match status" value="1"/>
</dbReference>
<dbReference type="Proteomes" id="UP000249789">
    <property type="component" value="Unassembled WGS sequence"/>
</dbReference>
<dbReference type="PANTHER" id="PTHR43712">
    <property type="entry name" value="PUTATIVE (AFU_ORTHOLOGUE AFUA_4G14580)-RELATED"/>
    <property type="match status" value="1"/>
</dbReference>
<accession>A0A8G1W154</accession>
<dbReference type="InterPro" id="IPR036390">
    <property type="entry name" value="WH_DNA-bd_sf"/>
</dbReference>
<evidence type="ECO:0008006" key="3">
    <source>
        <dbReference type="Google" id="ProtNLM"/>
    </source>
</evidence>
<dbReference type="VEuPathDB" id="FungiDB:BO72DRAFT_526551"/>
<dbReference type="InterPro" id="IPR029063">
    <property type="entry name" value="SAM-dependent_MTases_sf"/>
</dbReference>
<name>A0A8G1W154_9EURO</name>
<organism evidence="1 2">
    <name type="scientific">Aspergillus fijiensis CBS 313.89</name>
    <dbReference type="NCBI Taxonomy" id="1448319"/>
    <lineage>
        <taxon>Eukaryota</taxon>
        <taxon>Fungi</taxon>
        <taxon>Dikarya</taxon>
        <taxon>Ascomycota</taxon>
        <taxon>Pezizomycotina</taxon>
        <taxon>Eurotiomycetes</taxon>
        <taxon>Eurotiomycetidae</taxon>
        <taxon>Eurotiales</taxon>
        <taxon>Aspergillaceae</taxon>
        <taxon>Aspergillus</taxon>
    </lineage>
</organism>
<dbReference type="AlphaFoldDB" id="A0A8G1W154"/>
<reference evidence="1 2" key="1">
    <citation type="submission" date="2018-02" db="EMBL/GenBank/DDBJ databases">
        <title>The genomes of Aspergillus section Nigri reveals drivers in fungal speciation.</title>
        <authorList>
            <consortium name="DOE Joint Genome Institute"/>
            <person name="Vesth T.C."/>
            <person name="Nybo J."/>
            <person name="Theobald S."/>
            <person name="Brandl J."/>
            <person name="Frisvad J.C."/>
            <person name="Nielsen K.F."/>
            <person name="Lyhne E.K."/>
            <person name="Kogle M.E."/>
            <person name="Kuo A."/>
            <person name="Riley R."/>
            <person name="Clum A."/>
            <person name="Nolan M."/>
            <person name="Lipzen A."/>
            <person name="Salamov A."/>
            <person name="Henrissat B."/>
            <person name="Wiebenga A."/>
            <person name="De vries R.P."/>
            <person name="Grigoriev I.V."/>
            <person name="Mortensen U.H."/>
            <person name="Andersen M.R."/>
            <person name="Baker S.E."/>
        </authorList>
    </citation>
    <scope>NUCLEOTIDE SEQUENCE [LARGE SCALE GENOMIC DNA]</scope>
    <source>
        <strain evidence="1 2">CBS 313.89</strain>
    </source>
</reference>
<dbReference type="EMBL" id="KZ824635">
    <property type="protein sequence ID" value="RAK79036.1"/>
    <property type="molecule type" value="Genomic_DNA"/>
</dbReference>